<sequence length="133" mass="15108">MRVFDRLVLFSEVHGTVLMDGEPVKGAELVQKVIWSENENEIPPQSCLTDASGAFWFPAIERRAGLHRLVPSQPVMLQRIVIRYQGVEYIGWRHGKTGWDANTELDGRPIKLVCELNREPGHEGTHYGICEAR</sequence>
<proteinExistence type="predicted"/>
<gene>
    <name evidence="2" type="ORF">C0Z20_05060</name>
</gene>
<dbReference type="AlphaFoldDB" id="A0A2N7X8R8"/>
<organism evidence="2 3">
    <name type="scientific">Trinickia symbiotica</name>
    <dbReference type="NCBI Taxonomy" id="863227"/>
    <lineage>
        <taxon>Bacteria</taxon>
        <taxon>Pseudomonadati</taxon>
        <taxon>Pseudomonadota</taxon>
        <taxon>Betaproteobacteria</taxon>
        <taxon>Burkholderiales</taxon>
        <taxon>Burkholderiaceae</taxon>
        <taxon>Trinickia</taxon>
    </lineage>
</organism>
<accession>A0A2N7X8R8</accession>
<comment type="caution">
    <text evidence="2">The sequence shown here is derived from an EMBL/GenBank/DDBJ whole genome shotgun (WGS) entry which is preliminary data.</text>
</comment>
<dbReference type="Proteomes" id="UP000235777">
    <property type="component" value="Unassembled WGS sequence"/>
</dbReference>
<name>A0A2N7X8R8_9BURK</name>
<evidence type="ECO:0000313" key="3">
    <source>
        <dbReference type="Proteomes" id="UP000235777"/>
    </source>
</evidence>
<dbReference type="EMBL" id="PNYC01000002">
    <property type="protein sequence ID" value="PMS38156.1"/>
    <property type="molecule type" value="Genomic_DNA"/>
</dbReference>
<evidence type="ECO:0000313" key="2">
    <source>
        <dbReference type="EMBL" id="PMS38156.1"/>
    </source>
</evidence>
<keyword evidence="3" id="KW-1185">Reference proteome</keyword>
<dbReference type="Pfam" id="PF20598">
    <property type="entry name" value="DUF6795"/>
    <property type="match status" value="1"/>
</dbReference>
<dbReference type="InterPro" id="IPR046474">
    <property type="entry name" value="DUF6795"/>
</dbReference>
<feature type="domain" description="DUF6795" evidence="1">
    <location>
        <begin position="13"/>
        <end position="119"/>
    </location>
</feature>
<reference evidence="2 3" key="1">
    <citation type="submission" date="2018-01" db="EMBL/GenBank/DDBJ databases">
        <title>Whole genome analyses suggest that Burkholderia sensu lato contains two further novel genera in the rhizoxinica-symbiotica group Mycetohabitans gen. nov., and Trinickia gen. nov.: implications for the evolution of diazotrophy and nodulation in the Burkholderiaceae.</title>
        <authorList>
            <person name="Estrada-de los Santos P."/>
            <person name="Palmer M."/>
            <person name="Chavez-Ramirez B."/>
            <person name="Beukes C."/>
            <person name="Steenkamp E.T."/>
            <person name="Hirsch A.M."/>
            <person name="Manyaka P."/>
            <person name="Maluk M."/>
            <person name="Lafos M."/>
            <person name="Crook M."/>
            <person name="Gross E."/>
            <person name="Simon M.F."/>
            <person name="Bueno dos Reis Junior F."/>
            <person name="Poole P.S."/>
            <person name="Venter S.N."/>
            <person name="James E.K."/>
        </authorList>
    </citation>
    <scope>NUCLEOTIDE SEQUENCE [LARGE SCALE GENOMIC DNA]</scope>
    <source>
        <strain evidence="2 3">JPY 581</strain>
    </source>
</reference>
<dbReference type="OrthoDB" id="9098565at2"/>
<evidence type="ECO:0000259" key="1">
    <source>
        <dbReference type="Pfam" id="PF20598"/>
    </source>
</evidence>
<protein>
    <recommendedName>
        <fullName evidence="1">DUF6795 domain-containing protein</fullName>
    </recommendedName>
</protein>
<dbReference type="RefSeq" id="WP_018438619.1">
    <property type="nucleotide sequence ID" value="NZ_KB890164.1"/>
</dbReference>